<protein>
    <recommendedName>
        <fullName evidence="3">Methyltransferase</fullName>
    </recommendedName>
</protein>
<organism evidence="1 2">
    <name type="scientific">Methanofollis tationis</name>
    <dbReference type="NCBI Taxonomy" id="81417"/>
    <lineage>
        <taxon>Archaea</taxon>
        <taxon>Methanobacteriati</taxon>
        <taxon>Methanobacteriota</taxon>
        <taxon>Stenosarchaea group</taxon>
        <taxon>Methanomicrobia</taxon>
        <taxon>Methanomicrobiales</taxon>
        <taxon>Methanomicrobiaceae</taxon>
        <taxon>Methanofollis</taxon>
    </lineage>
</organism>
<dbReference type="AlphaFoldDB" id="A0A7K4HNE0"/>
<proteinExistence type="predicted"/>
<dbReference type="InterPro" id="IPR029063">
    <property type="entry name" value="SAM-dependent_MTases_sf"/>
</dbReference>
<keyword evidence="2" id="KW-1185">Reference proteome</keyword>
<dbReference type="EMBL" id="JABXWR010000001">
    <property type="protein sequence ID" value="NVO66793.1"/>
    <property type="molecule type" value="Genomic_DNA"/>
</dbReference>
<name>A0A7K4HNE0_9EURY</name>
<comment type="caution">
    <text evidence="1">The sequence shown here is derived from an EMBL/GenBank/DDBJ whole genome shotgun (WGS) entry which is preliminary data.</text>
</comment>
<evidence type="ECO:0000313" key="2">
    <source>
        <dbReference type="Proteomes" id="UP000570823"/>
    </source>
</evidence>
<evidence type="ECO:0008006" key="3">
    <source>
        <dbReference type="Google" id="ProtNLM"/>
    </source>
</evidence>
<gene>
    <name evidence="1" type="ORF">HWN36_05585</name>
</gene>
<dbReference type="OrthoDB" id="134019at2157"/>
<dbReference type="SUPFAM" id="SSF53335">
    <property type="entry name" value="S-adenosyl-L-methionine-dependent methyltransferases"/>
    <property type="match status" value="1"/>
</dbReference>
<evidence type="ECO:0000313" key="1">
    <source>
        <dbReference type="EMBL" id="NVO66793.1"/>
    </source>
</evidence>
<dbReference type="RefSeq" id="WP_176788457.1">
    <property type="nucleotide sequence ID" value="NZ_JABXWR010000001.1"/>
</dbReference>
<accession>A0A7K4HNE0</accession>
<reference evidence="1 2" key="1">
    <citation type="submission" date="2020-06" db="EMBL/GenBank/DDBJ databases">
        <title>Methanofollis fontis sp. nov., a methanogen isolated from marine sediments near a cold seep at Four-Way Closure Ridge offshore southwestern Taiwan.</title>
        <authorList>
            <person name="Chen S.-C."/>
            <person name="Teng N.-H."/>
            <person name="Lin Y.-S."/>
            <person name="Lai M.-C."/>
            <person name="Chen H.-H."/>
            <person name="Wang C.-C."/>
        </authorList>
    </citation>
    <scope>NUCLEOTIDE SEQUENCE [LARGE SCALE GENOMIC DNA]</scope>
    <source>
        <strain evidence="1 2">DSM 2702</strain>
    </source>
</reference>
<sequence>MHCPVCGRDHIGEAGPVLASLPDVFAPCDACRGTNLDKAAPLPPGFEPRGPCTCGRQFIDDVFAAIYLILVDEGALAGTEPLRAAGVPVTNPGFAMAAPPHLPEDSLVLLSPHPDRAAAERIVEDVPAVQGVVRTVPATPGIGPDGAAAAHTLLAGCDVQANVFSTAYGDIVVYKEVSTMHIEFPRPFNPKIRSVEREIGRNNPRIFIDACCGAGTLGLAAALAGTPVVIFNDAYGPAAFWTAVNIAVNRESLLVESVSLPPSALPVSRTDPVVVAEAEGDQRLIVYQGDFARLPPLVPGIDRSLAALDLFGKEDRAACEAALAQWQKSGGGKAFIP</sequence>
<dbReference type="Proteomes" id="UP000570823">
    <property type="component" value="Unassembled WGS sequence"/>
</dbReference>